<dbReference type="GO" id="GO:0005739">
    <property type="term" value="C:mitochondrion"/>
    <property type="evidence" value="ECO:0007669"/>
    <property type="project" value="TreeGrafter"/>
</dbReference>
<dbReference type="AlphaFoldDB" id="A0A821P188"/>
<sequence length="693" mass="79628">MSSDLCTDDLNDIDTTLMTLRKPTELKKVIDSIPKPVRAVPKNGLPMWYRLGLENKLPVPKMPKGRIIFSRGKIGEDVRRLGLGKDGPTPSFDLTDPYCNNVSYDYVPVHDPHLAHHFAQKPARNRMKHLGYCTKDGRAVCSLKDFNQYRKYLYNQFMDRIHLEMKKLDERAKDDLTLKRVEVDVARRLQVFTKAERAREHLERVAQEHADEWAEKKRLAKEQEKKVQARMNYLAEYNKKQRQERALRAAEKQNRIKQRVQAAAEMELRRKITMVRQWRANEKKRLNRLKQERDEKQKKQDDQANNKWEMRVNAQNLKIQEEALLLKIYTEDMNAAAMRRVRKAEVYAFNTDLELARIRLANWKQMHGGTAKAANLVRKMGAEFEKSKRGAKGMSPELAQELATEAMNAAVSTDGDRLMTLGQARAWMDLVTVLPPAPIRILDEMLESAVMEFARRRVNLLLRDIERMVKSRAAVIFFQNYRPAPKKRRSKVSRWSIHVATELARQFIHGKGGIGFGSVVNIPNETTTDFEMKSVKDRPPTPVPSKTKLAEVTFSDRVEDLPDPVAVGSYLPERNKLLEMVNAAAKLLSRSVSQTVEKGMDVTIGTVTLPHMRHPIEWGEAVEGLADAVVNNRVHGDCADVRRASGYLARRILSSLLVDMKQEKQRRKLSNVSCEEEKKDFYVPEKVDSPCSA</sequence>
<evidence type="ECO:0000313" key="2">
    <source>
        <dbReference type="EMBL" id="CAF4796752.1"/>
    </source>
</evidence>
<dbReference type="InterPro" id="IPR038891">
    <property type="entry name" value="FSIP2"/>
</dbReference>
<accession>A0A821P188</accession>
<comment type="caution">
    <text evidence="2">The sequence shown here is derived from an EMBL/GenBank/DDBJ whole genome shotgun (WGS) entry which is preliminary data.</text>
</comment>
<dbReference type="PANTHER" id="PTHR21856">
    <property type="entry name" value="FIBROUS SHEATH-INTERACTING PROTEIN 2"/>
    <property type="match status" value="1"/>
</dbReference>
<evidence type="ECO:0000256" key="1">
    <source>
        <dbReference type="SAM" id="MobiDB-lite"/>
    </source>
</evidence>
<feature type="region of interest" description="Disordered" evidence="1">
    <location>
        <begin position="283"/>
        <end position="308"/>
    </location>
</feature>
<proteinExistence type="predicted"/>
<dbReference type="EMBL" id="CAJOBZ010000005">
    <property type="protein sequence ID" value="CAF4796752.1"/>
    <property type="molecule type" value="Genomic_DNA"/>
</dbReference>
<organism evidence="2 3">
    <name type="scientific">Pieris macdunnoughi</name>
    <dbReference type="NCBI Taxonomy" id="345717"/>
    <lineage>
        <taxon>Eukaryota</taxon>
        <taxon>Metazoa</taxon>
        <taxon>Ecdysozoa</taxon>
        <taxon>Arthropoda</taxon>
        <taxon>Hexapoda</taxon>
        <taxon>Insecta</taxon>
        <taxon>Pterygota</taxon>
        <taxon>Neoptera</taxon>
        <taxon>Endopterygota</taxon>
        <taxon>Lepidoptera</taxon>
        <taxon>Glossata</taxon>
        <taxon>Ditrysia</taxon>
        <taxon>Papilionoidea</taxon>
        <taxon>Pieridae</taxon>
        <taxon>Pierinae</taxon>
        <taxon>Pieris</taxon>
    </lineage>
</organism>
<reference evidence="2" key="1">
    <citation type="submission" date="2021-02" db="EMBL/GenBank/DDBJ databases">
        <authorList>
            <person name="Steward A R."/>
        </authorList>
    </citation>
    <scope>NUCLEOTIDE SEQUENCE</scope>
</reference>
<protein>
    <recommendedName>
        <fullName evidence="4">Fibrous sheath-interacting protein 2</fullName>
    </recommendedName>
</protein>
<gene>
    <name evidence="2" type="ORF">PMACD_LOCUS3201</name>
</gene>
<dbReference type="PANTHER" id="PTHR21856:SF7">
    <property type="entry name" value="FIBROUS SHEATH-INTERACTING PROTEIN 2"/>
    <property type="match status" value="1"/>
</dbReference>
<evidence type="ECO:0000313" key="3">
    <source>
        <dbReference type="Proteomes" id="UP000663880"/>
    </source>
</evidence>
<dbReference type="OrthoDB" id="8197715at2759"/>
<keyword evidence="3" id="KW-1185">Reference proteome</keyword>
<evidence type="ECO:0008006" key="4">
    <source>
        <dbReference type="Google" id="ProtNLM"/>
    </source>
</evidence>
<name>A0A821P188_9NEOP</name>
<dbReference type="Proteomes" id="UP000663880">
    <property type="component" value="Unassembled WGS sequence"/>
</dbReference>